<reference evidence="3 4" key="1">
    <citation type="journal article" date="2019" name="Int. J. Syst. Evol. Microbiol.">
        <title>The Global Catalogue of Microorganisms (GCM) 10K type strain sequencing project: providing services to taxonomists for standard genome sequencing and annotation.</title>
        <authorList>
            <consortium name="The Broad Institute Genomics Platform"/>
            <consortium name="The Broad Institute Genome Sequencing Center for Infectious Disease"/>
            <person name="Wu L."/>
            <person name="Ma J."/>
        </authorList>
    </citation>
    <scope>NUCLEOTIDE SEQUENCE [LARGE SCALE GENOMIC DNA]</scope>
    <source>
        <strain evidence="3 4">JCM 15900</strain>
    </source>
</reference>
<dbReference type="SUPFAM" id="SSF54427">
    <property type="entry name" value="NTF2-like"/>
    <property type="match status" value="1"/>
</dbReference>
<accession>A0ABN2X2A2</accession>
<gene>
    <name evidence="3" type="ORF">GCM10009823_25130</name>
</gene>
<evidence type="ECO:0000256" key="1">
    <source>
        <dbReference type="SAM" id="MobiDB-lite"/>
    </source>
</evidence>
<feature type="region of interest" description="Disordered" evidence="1">
    <location>
        <begin position="1"/>
        <end position="31"/>
    </location>
</feature>
<protein>
    <recommendedName>
        <fullName evidence="2">SnoaL-like domain-containing protein</fullName>
    </recommendedName>
</protein>
<dbReference type="RefSeq" id="WP_291796207.1">
    <property type="nucleotide sequence ID" value="NZ_BAAAPZ010000012.1"/>
</dbReference>
<keyword evidence="4" id="KW-1185">Reference proteome</keyword>
<proteinExistence type="predicted"/>
<evidence type="ECO:0000313" key="4">
    <source>
        <dbReference type="Proteomes" id="UP001500984"/>
    </source>
</evidence>
<dbReference type="EMBL" id="BAAAPZ010000012">
    <property type="protein sequence ID" value="GAA2101977.1"/>
    <property type="molecule type" value="Genomic_DNA"/>
</dbReference>
<dbReference type="InterPro" id="IPR032710">
    <property type="entry name" value="NTF2-like_dom_sf"/>
</dbReference>
<sequence>MVGTDRVGADRSAVPEGPGDAVDASTSAGTPTPAEALVERHVSAFNAKDLDALLADFTEDARWVTGDYAVPAGGLRDFFGQAMSAVLPTLTVVRVIDGGESVVAEMTEEWTYEGVVKSAALLAVFDLEEGRIARAKIYREGSADA</sequence>
<evidence type="ECO:0000259" key="2">
    <source>
        <dbReference type="Pfam" id="PF12680"/>
    </source>
</evidence>
<dbReference type="Gene3D" id="3.10.450.50">
    <property type="match status" value="1"/>
</dbReference>
<dbReference type="Pfam" id="PF12680">
    <property type="entry name" value="SnoaL_2"/>
    <property type="match status" value="1"/>
</dbReference>
<dbReference type="Proteomes" id="UP001500984">
    <property type="component" value="Unassembled WGS sequence"/>
</dbReference>
<comment type="caution">
    <text evidence="3">The sequence shown here is derived from an EMBL/GenBank/DDBJ whole genome shotgun (WGS) entry which is preliminary data.</text>
</comment>
<dbReference type="InterPro" id="IPR037401">
    <property type="entry name" value="SnoaL-like"/>
</dbReference>
<evidence type="ECO:0000313" key="3">
    <source>
        <dbReference type="EMBL" id="GAA2101977.1"/>
    </source>
</evidence>
<organism evidence="3 4">
    <name type="scientific">Brevibacterium salitolerans</name>
    <dbReference type="NCBI Taxonomy" id="1403566"/>
    <lineage>
        <taxon>Bacteria</taxon>
        <taxon>Bacillati</taxon>
        <taxon>Actinomycetota</taxon>
        <taxon>Actinomycetes</taxon>
        <taxon>Micrococcales</taxon>
        <taxon>Brevibacteriaceae</taxon>
        <taxon>Brevibacterium</taxon>
    </lineage>
</organism>
<feature type="domain" description="SnoaL-like" evidence="2">
    <location>
        <begin position="38"/>
        <end position="134"/>
    </location>
</feature>
<name>A0ABN2X2A2_9MICO</name>